<accession>A0ABQ5P9X8</accession>
<sequence length="311" mass="33518">MAVSLAESAKLATDHLNAGVIQTFIEESPILDRMPLESFEGNKYTYTEEAELPGISFRAVNEAYPESSGVVNELEEGLAILGGDVDVDRYIVQTRSKLNNQRAIRTYMKVKAASIDFSDNFFNGDRSVNPKGIEGLRRRLIGRQVIDANKVGPTSNQYDFFDALDALVAAVPKIGGSNGALYMNSALIGKVKSGYRRLGGGELLMREIHGKEAVVWNGIPLLDPGQKLNGADILPLTKGADGKETGEIYAVRFGNEETDAAVTGLTNGGIQATDLGEAHDKPVYRTRIEFYCGIAIFGGKGAARLTNVLNG</sequence>
<organism evidence="1 2">
    <name type="scientific">Streptomyces yaizuensis</name>
    <dbReference type="NCBI Taxonomy" id="2989713"/>
    <lineage>
        <taxon>Bacteria</taxon>
        <taxon>Bacillati</taxon>
        <taxon>Actinomycetota</taxon>
        <taxon>Actinomycetes</taxon>
        <taxon>Kitasatosporales</taxon>
        <taxon>Streptomycetaceae</taxon>
        <taxon>Streptomyces</taxon>
    </lineage>
</organism>
<dbReference type="Proteomes" id="UP001291653">
    <property type="component" value="Unassembled WGS sequence"/>
</dbReference>
<protein>
    <submittedName>
        <fullName evidence="1">Major structural phage protein</fullName>
    </submittedName>
</protein>
<dbReference type="RefSeq" id="WP_323451305.1">
    <property type="nucleotide sequence ID" value="NZ_BSBI01000019.1"/>
</dbReference>
<evidence type="ECO:0000313" key="1">
    <source>
        <dbReference type="EMBL" id="GLF99367.1"/>
    </source>
</evidence>
<reference evidence="1 2" key="1">
    <citation type="submission" date="2022-10" db="EMBL/GenBank/DDBJ databases">
        <title>Draft genome sequence of Streptomyces sp. YSPA8.</title>
        <authorList>
            <person name="Moriuchi R."/>
            <person name="Dohra H."/>
            <person name="Yamamura H."/>
            <person name="Kodani S."/>
        </authorList>
    </citation>
    <scope>NUCLEOTIDE SEQUENCE [LARGE SCALE GENOMIC DNA]</scope>
    <source>
        <strain evidence="1 2">YSPA8</strain>
    </source>
</reference>
<dbReference type="InterPro" id="IPR048813">
    <property type="entry name" value="GP7-like"/>
</dbReference>
<dbReference type="Pfam" id="PF20911">
    <property type="entry name" value="GP7"/>
    <property type="match status" value="1"/>
</dbReference>
<evidence type="ECO:0000313" key="2">
    <source>
        <dbReference type="Proteomes" id="UP001291653"/>
    </source>
</evidence>
<name>A0ABQ5P9X8_9ACTN</name>
<comment type="caution">
    <text evidence="1">The sequence shown here is derived from an EMBL/GenBank/DDBJ whole genome shotgun (WGS) entry which is preliminary data.</text>
</comment>
<dbReference type="NCBIfam" id="NF045672">
    <property type="entry name" value="MCP_gp7_epsi_15"/>
    <property type="match status" value="1"/>
</dbReference>
<keyword evidence="2" id="KW-1185">Reference proteome</keyword>
<gene>
    <name evidence="1" type="ORF">SYYSPA8_33740</name>
</gene>
<proteinExistence type="predicted"/>
<dbReference type="SUPFAM" id="SSF56563">
    <property type="entry name" value="Major capsid protein gp5"/>
    <property type="match status" value="1"/>
</dbReference>
<dbReference type="EMBL" id="BSBI01000019">
    <property type="protein sequence ID" value="GLF99367.1"/>
    <property type="molecule type" value="Genomic_DNA"/>
</dbReference>